<name>A0A022QN72_ERYGU</name>
<dbReference type="Proteomes" id="UP000030748">
    <property type="component" value="Unassembled WGS sequence"/>
</dbReference>
<dbReference type="PhylomeDB" id="A0A022QN72"/>
<evidence type="ECO:0000256" key="1">
    <source>
        <dbReference type="SAM" id="MobiDB-lite"/>
    </source>
</evidence>
<evidence type="ECO:0000313" key="3">
    <source>
        <dbReference type="Proteomes" id="UP000030748"/>
    </source>
</evidence>
<feature type="region of interest" description="Disordered" evidence="1">
    <location>
        <begin position="214"/>
        <end position="236"/>
    </location>
</feature>
<feature type="region of interest" description="Disordered" evidence="1">
    <location>
        <begin position="105"/>
        <end position="127"/>
    </location>
</feature>
<dbReference type="PANTHER" id="PTHR33781:SF4">
    <property type="entry name" value="PROTEIN PHYTOCHROME KINASE SUBSTRATE 1"/>
    <property type="match status" value="1"/>
</dbReference>
<dbReference type="KEGG" id="egt:105967716"/>
<dbReference type="OMA" id="MAMVTIS"/>
<dbReference type="AlphaFoldDB" id="A0A022QN72"/>
<accession>A0A022QN72</accession>
<dbReference type="GO" id="GO:0009638">
    <property type="term" value="P:phototropism"/>
    <property type="evidence" value="ECO:0007669"/>
    <property type="project" value="InterPro"/>
</dbReference>
<feature type="region of interest" description="Disordered" evidence="1">
    <location>
        <begin position="371"/>
        <end position="390"/>
    </location>
</feature>
<feature type="compositionally biased region" description="Low complexity" evidence="1">
    <location>
        <begin position="111"/>
        <end position="127"/>
    </location>
</feature>
<dbReference type="eggNOG" id="ENOG502QSBI">
    <property type="taxonomic scope" value="Eukaryota"/>
</dbReference>
<dbReference type="InterPro" id="IPR039615">
    <property type="entry name" value="PKS"/>
</dbReference>
<sequence length="445" mass="48866">MSTPIIITRTSSSKTSEIITKNTRDPSFSSFLDGAEETFVLKLGGGGATQDHNFVGKKKSDDREIDVFDAEKYFNEGLTNHATPKAVGAKILSKKDEPVEIFAGKEKGTKSNGTLSLRSESSSNSRSTLLLQTNSKKQHHLKKPANYKKGFLATIGCNCSCTDKNSVVIENGKSRQENHKTRDHLVRKSLSEYTCVRFEESELRVSSEGHFSFPVFNSKNGKPQDNGKKKKNNNNNSCLSLEEKLTMMNWDADQETKIPQISRTDNDSDSDASSDLFEIESLSKGNSSYLSRQASDGLSCVTPTNCYAPSEASIEWSVVTASAADFSAISDSEELKYSNSKTGSKEVVPKVVRPSILSGCKSDKAVGVVGDAHNNNNNNNNRSNEQLGNISNSRRHLVGESLIQPLTRFHEEIKVAGFDSRIRRQSFDARVLSRPGTAAAHLLYT</sequence>
<reference evidence="2 3" key="1">
    <citation type="journal article" date="2013" name="Proc. Natl. Acad. Sci. U.S.A.">
        <title>Fine-scale variation in meiotic recombination in Mimulus inferred from population shotgun sequencing.</title>
        <authorList>
            <person name="Hellsten U."/>
            <person name="Wright K.M."/>
            <person name="Jenkins J."/>
            <person name="Shu S."/>
            <person name="Yuan Y."/>
            <person name="Wessler S.R."/>
            <person name="Schmutz J."/>
            <person name="Willis J.H."/>
            <person name="Rokhsar D.S."/>
        </authorList>
    </citation>
    <scope>NUCLEOTIDE SEQUENCE [LARGE SCALE GENOMIC DNA]</scope>
    <source>
        <strain evidence="3">cv. DUN x IM62</strain>
    </source>
</reference>
<keyword evidence="3" id="KW-1185">Reference proteome</keyword>
<proteinExistence type="predicted"/>
<gene>
    <name evidence="2" type="ORF">MIMGU_mgv1a006398mg</name>
</gene>
<dbReference type="PANTHER" id="PTHR33781">
    <property type="entry name" value="PROTEIN PHYTOCHROME KINASE SUBSTRATE 1-RELATED"/>
    <property type="match status" value="1"/>
</dbReference>
<dbReference type="STRING" id="4155.A0A022QN72"/>
<organism evidence="2 3">
    <name type="scientific">Erythranthe guttata</name>
    <name type="common">Yellow monkey flower</name>
    <name type="synonym">Mimulus guttatus</name>
    <dbReference type="NCBI Taxonomy" id="4155"/>
    <lineage>
        <taxon>Eukaryota</taxon>
        <taxon>Viridiplantae</taxon>
        <taxon>Streptophyta</taxon>
        <taxon>Embryophyta</taxon>
        <taxon>Tracheophyta</taxon>
        <taxon>Spermatophyta</taxon>
        <taxon>Magnoliopsida</taxon>
        <taxon>eudicotyledons</taxon>
        <taxon>Gunneridae</taxon>
        <taxon>Pentapetalae</taxon>
        <taxon>asterids</taxon>
        <taxon>lamiids</taxon>
        <taxon>Lamiales</taxon>
        <taxon>Phrymaceae</taxon>
        <taxon>Erythranthe</taxon>
    </lineage>
</organism>
<dbReference type="OrthoDB" id="899541at2759"/>
<protein>
    <recommendedName>
        <fullName evidence="4">Protein PHYTOCHROME KINASE SUBSTRATE 1</fullName>
    </recommendedName>
</protein>
<evidence type="ECO:0000313" key="2">
    <source>
        <dbReference type="EMBL" id="EYU28743.1"/>
    </source>
</evidence>
<dbReference type="EMBL" id="KI631311">
    <property type="protein sequence ID" value="EYU28743.1"/>
    <property type="molecule type" value="Genomic_DNA"/>
</dbReference>
<evidence type="ECO:0008006" key="4">
    <source>
        <dbReference type="Google" id="ProtNLM"/>
    </source>
</evidence>